<organism evidence="1 2">
    <name type="scientific">Cronartium quercuum f. sp. fusiforme G11</name>
    <dbReference type="NCBI Taxonomy" id="708437"/>
    <lineage>
        <taxon>Eukaryota</taxon>
        <taxon>Fungi</taxon>
        <taxon>Dikarya</taxon>
        <taxon>Basidiomycota</taxon>
        <taxon>Pucciniomycotina</taxon>
        <taxon>Pucciniomycetes</taxon>
        <taxon>Pucciniales</taxon>
        <taxon>Coleosporiaceae</taxon>
        <taxon>Cronartium</taxon>
    </lineage>
</organism>
<dbReference type="AlphaFoldDB" id="A0A9P6N9Y8"/>
<sequence>MVNGCGLVVDWSEKLREAGSVDYSEKNPRINFKNPVESGKTGFSEVGKNLIKTGF</sequence>
<name>A0A9P6N9Y8_9BASI</name>
<dbReference type="Proteomes" id="UP000886653">
    <property type="component" value="Unassembled WGS sequence"/>
</dbReference>
<keyword evidence="2" id="KW-1185">Reference proteome</keyword>
<gene>
    <name evidence="1" type="ORF">CROQUDRAFT_662174</name>
</gene>
<evidence type="ECO:0000313" key="2">
    <source>
        <dbReference type="Proteomes" id="UP000886653"/>
    </source>
</evidence>
<protein>
    <submittedName>
        <fullName evidence="1">Uncharacterized protein</fullName>
    </submittedName>
</protein>
<accession>A0A9P6N9Y8</accession>
<dbReference type="EMBL" id="MU167340">
    <property type="protein sequence ID" value="KAG0142710.1"/>
    <property type="molecule type" value="Genomic_DNA"/>
</dbReference>
<evidence type="ECO:0000313" key="1">
    <source>
        <dbReference type="EMBL" id="KAG0142710.1"/>
    </source>
</evidence>
<reference evidence="1" key="1">
    <citation type="submission" date="2013-11" db="EMBL/GenBank/DDBJ databases">
        <title>Genome sequence of the fusiform rust pathogen reveals effectors for host alternation and coevolution with pine.</title>
        <authorList>
            <consortium name="DOE Joint Genome Institute"/>
            <person name="Smith K."/>
            <person name="Pendleton A."/>
            <person name="Kubisiak T."/>
            <person name="Anderson C."/>
            <person name="Salamov A."/>
            <person name="Aerts A."/>
            <person name="Riley R."/>
            <person name="Clum A."/>
            <person name="Lindquist E."/>
            <person name="Ence D."/>
            <person name="Campbell M."/>
            <person name="Kronenberg Z."/>
            <person name="Feau N."/>
            <person name="Dhillon B."/>
            <person name="Hamelin R."/>
            <person name="Burleigh J."/>
            <person name="Smith J."/>
            <person name="Yandell M."/>
            <person name="Nelson C."/>
            <person name="Grigoriev I."/>
            <person name="Davis J."/>
        </authorList>
    </citation>
    <scope>NUCLEOTIDE SEQUENCE</scope>
    <source>
        <strain evidence="1">G11</strain>
    </source>
</reference>
<comment type="caution">
    <text evidence="1">The sequence shown here is derived from an EMBL/GenBank/DDBJ whole genome shotgun (WGS) entry which is preliminary data.</text>
</comment>
<proteinExistence type="predicted"/>